<reference evidence="2" key="1">
    <citation type="journal article" date="2021" name="Proc. Natl. Acad. Sci. U.S.A.">
        <title>A Catalog of Tens of Thousands of Viruses from Human Metagenomes Reveals Hidden Associations with Chronic Diseases.</title>
        <authorList>
            <person name="Tisza M.J."/>
            <person name="Buck C.B."/>
        </authorList>
    </citation>
    <scope>NUCLEOTIDE SEQUENCE</scope>
    <source>
        <strain evidence="2">CtNQr16</strain>
    </source>
</reference>
<keyword evidence="1" id="KW-0472">Membrane</keyword>
<name>A0A8S5MBP9_9CAUD</name>
<protein>
    <submittedName>
        <fullName evidence="2">Uncharacterized protein</fullName>
    </submittedName>
</protein>
<evidence type="ECO:0000256" key="1">
    <source>
        <dbReference type="SAM" id="Phobius"/>
    </source>
</evidence>
<proteinExistence type="predicted"/>
<organism evidence="2">
    <name type="scientific">Myoviridae sp. ctNQr16</name>
    <dbReference type="NCBI Taxonomy" id="2826644"/>
    <lineage>
        <taxon>Viruses</taxon>
        <taxon>Duplodnaviria</taxon>
        <taxon>Heunggongvirae</taxon>
        <taxon>Uroviricota</taxon>
        <taxon>Caudoviricetes</taxon>
    </lineage>
</organism>
<sequence length="95" mass="10586">MPAEVEVPTGNQKITFQIHFIPKMQNSQKAKKSKLEDIAWDLHLVKDVVIAVLIGIIVGHMNGIETIAAVFTGMLMLIALVHIDCEIHMTVGRKR</sequence>
<feature type="transmembrane region" description="Helical" evidence="1">
    <location>
        <begin position="38"/>
        <end position="61"/>
    </location>
</feature>
<keyword evidence="1" id="KW-1133">Transmembrane helix</keyword>
<dbReference type="EMBL" id="BK014863">
    <property type="protein sequence ID" value="DAD79355.1"/>
    <property type="molecule type" value="Genomic_DNA"/>
</dbReference>
<keyword evidence="1" id="KW-0812">Transmembrane</keyword>
<evidence type="ECO:0000313" key="2">
    <source>
        <dbReference type="EMBL" id="DAD79355.1"/>
    </source>
</evidence>
<accession>A0A8S5MBP9</accession>